<sequence length="139" mass="15360">MWLWSGKHGQSRFLPPTNQSKANKSNNIPGHWCHLTFNLTTEILPVTSGKMGEAMRLVHPPSCTAFSNFRCDEHRREDIMSVMRKLVVSKGRTGTVVSLMTTAFRSGSGVSFSFPIASALFAEAGDNGVEDRITHTHVL</sequence>
<comment type="caution">
    <text evidence="2">The sequence shown here is derived from an EMBL/GenBank/DDBJ whole genome shotgun (WGS) entry which is preliminary data.</text>
</comment>
<evidence type="ECO:0000256" key="1">
    <source>
        <dbReference type="SAM" id="MobiDB-lite"/>
    </source>
</evidence>
<gene>
    <name evidence="2" type="ORF">U0070_018551</name>
</gene>
<accession>A0AAW0HA30</accession>
<evidence type="ECO:0000313" key="2">
    <source>
        <dbReference type="EMBL" id="KAK7798381.1"/>
    </source>
</evidence>
<evidence type="ECO:0000313" key="3">
    <source>
        <dbReference type="Proteomes" id="UP001488838"/>
    </source>
</evidence>
<keyword evidence="3" id="KW-1185">Reference proteome</keyword>
<dbReference type="AlphaFoldDB" id="A0AAW0HA30"/>
<dbReference type="Proteomes" id="UP001488838">
    <property type="component" value="Unassembled WGS sequence"/>
</dbReference>
<name>A0AAW0HA30_MYOGA</name>
<organism evidence="2 3">
    <name type="scientific">Myodes glareolus</name>
    <name type="common">Bank vole</name>
    <name type="synonym">Clethrionomys glareolus</name>
    <dbReference type="NCBI Taxonomy" id="447135"/>
    <lineage>
        <taxon>Eukaryota</taxon>
        <taxon>Metazoa</taxon>
        <taxon>Chordata</taxon>
        <taxon>Craniata</taxon>
        <taxon>Vertebrata</taxon>
        <taxon>Euteleostomi</taxon>
        <taxon>Mammalia</taxon>
        <taxon>Eutheria</taxon>
        <taxon>Euarchontoglires</taxon>
        <taxon>Glires</taxon>
        <taxon>Rodentia</taxon>
        <taxon>Myomorpha</taxon>
        <taxon>Muroidea</taxon>
        <taxon>Cricetidae</taxon>
        <taxon>Arvicolinae</taxon>
        <taxon>Myodes</taxon>
    </lineage>
</organism>
<proteinExistence type="predicted"/>
<protein>
    <submittedName>
        <fullName evidence="2">Uncharacterized protein</fullName>
    </submittedName>
</protein>
<feature type="region of interest" description="Disordered" evidence="1">
    <location>
        <begin position="1"/>
        <end position="21"/>
    </location>
</feature>
<dbReference type="EMBL" id="JBBHLL010000705">
    <property type="protein sequence ID" value="KAK7798381.1"/>
    <property type="molecule type" value="Genomic_DNA"/>
</dbReference>
<reference evidence="2 3" key="1">
    <citation type="journal article" date="2023" name="bioRxiv">
        <title>Conserved and derived expression patterns and positive selection on dental genes reveal complex evolutionary context of ever-growing rodent molars.</title>
        <authorList>
            <person name="Calamari Z.T."/>
            <person name="Song A."/>
            <person name="Cohen E."/>
            <person name="Akter M."/>
            <person name="Roy R.D."/>
            <person name="Hallikas O."/>
            <person name="Christensen M.M."/>
            <person name="Li P."/>
            <person name="Marangoni P."/>
            <person name="Jernvall J."/>
            <person name="Klein O.D."/>
        </authorList>
    </citation>
    <scope>NUCLEOTIDE SEQUENCE [LARGE SCALE GENOMIC DNA]</scope>
    <source>
        <strain evidence="2">V071</strain>
    </source>
</reference>